<comment type="caution">
    <text evidence="2">The sequence shown here is derived from an EMBL/GenBank/DDBJ whole genome shotgun (WGS) entry which is preliminary data.</text>
</comment>
<dbReference type="PIRSF" id="PIRSF029895">
    <property type="entry name" value="SpoIV"/>
    <property type="match status" value="1"/>
</dbReference>
<feature type="transmembrane region" description="Helical" evidence="1">
    <location>
        <begin position="91"/>
        <end position="111"/>
    </location>
</feature>
<reference evidence="2 3" key="1">
    <citation type="submission" date="2017-03" db="EMBL/GenBank/DDBJ databases">
        <title>Isolation of Levoglucosan Utilizing Bacteria.</title>
        <authorList>
            <person name="Arya A.S."/>
        </authorList>
    </citation>
    <scope>NUCLEOTIDE SEQUENCE [LARGE SCALE GENOMIC DNA]</scope>
    <source>
        <strain evidence="2 3">MEC069</strain>
    </source>
</reference>
<evidence type="ECO:0000256" key="1">
    <source>
        <dbReference type="SAM" id="Phobius"/>
    </source>
</evidence>
<proteinExistence type="predicted"/>
<dbReference type="RefSeq" id="WP_209280783.1">
    <property type="nucleotide sequence ID" value="NZ_MYFO02000016.1"/>
</dbReference>
<organism evidence="2 3">
    <name type="scientific">Paenibacillus athensensis</name>
    <dbReference type="NCBI Taxonomy" id="1967502"/>
    <lineage>
        <taxon>Bacteria</taxon>
        <taxon>Bacillati</taxon>
        <taxon>Bacillota</taxon>
        <taxon>Bacilli</taxon>
        <taxon>Bacillales</taxon>
        <taxon>Paenibacillaceae</taxon>
        <taxon>Paenibacillus</taxon>
    </lineage>
</organism>
<accession>A0A4Y8PSQ0</accession>
<evidence type="ECO:0000313" key="2">
    <source>
        <dbReference type="EMBL" id="TFE83974.1"/>
    </source>
</evidence>
<dbReference type="EMBL" id="MYFO01000040">
    <property type="protein sequence ID" value="TFE83974.1"/>
    <property type="molecule type" value="Genomic_DNA"/>
</dbReference>
<evidence type="ECO:0000313" key="3">
    <source>
        <dbReference type="Proteomes" id="UP000298246"/>
    </source>
</evidence>
<protein>
    <submittedName>
        <fullName evidence="2">Sporulation protein YqfD</fullName>
    </submittedName>
</protein>
<keyword evidence="1" id="KW-1133">Transmembrane helix</keyword>
<gene>
    <name evidence="2" type="ORF">B5M42_21450</name>
</gene>
<dbReference type="NCBIfam" id="TIGR02876">
    <property type="entry name" value="spore_yqfD"/>
    <property type="match status" value="1"/>
</dbReference>
<dbReference type="AlphaFoldDB" id="A0A4Y8PSQ0"/>
<keyword evidence="1" id="KW-0812">Transmembrane</keyword>
<keyword evidence="3" id="KW-1185">Reference proteome</keyword>
<name>A0A4Y8PSQ0_9BACL</name>
<sequence>MRQSMFIARLRGYVRLELRGRGGEAMINEMLATGLSAWDIQPMQDERLRLCVPVGEFFELKPLLKRTGCRMHVLERRGLPFFLDKLGRRKLFFAGGAGFLLGMFLLSSLVWQVSVEGNERIAQADVMRAAEQLGIHRFQWKFKLPQTEELAHGIQAALPQAAWVGVEVRGTHVHIKVVEATIPQKPELMNPRNLVASKNALVTEIMAEKGRPLVQPNAYVRKGDVLISGKIGDEENYQVVVASGKVKGIVWYTSQIEVPLTQTFKTYTGESKERSYLVFGSRALQVTGYGKLAFEQHETLTERKTLSWLGYTLPVGWMHEKLMEVRQVEQPVELAQARQSGLEQARSRLLAAAGPESRIAGEKILHEKSENGKVYMKVHFEVEETISEEQPIVVQGE</sequence>
<dbReference type="InterPro" id="IPR010690">
    <property type="entry name" value="YqfD"/>
</dbReference>
<dbReference type="Proteomes" id="UP000298246">
    <property type="component" value="Unassembled WGS sequence"/>
</dbReference>
<keyword evidence="1" id="KW-0472">Membrane</keyword>
<dbReference type="Pfam" id="PF06898">
    <property type="entry name" value="YqfD"/>
    <property type="match status" value="1"/>
</dbReference>